<dbReference type="RefSeq" id="WP_100677585.1">
    <property type="nucleotide sequence ID" value="NZ_NIPO01000001.1"/>
</dbReference>
<evidence type="ECO:0000256" key="3">
    <source>
        <dbReference type="ARBA" id="ARBA00022840"/>
    </source>
</evidence>
<gene>
    <name evidence="5" type="ORF">CDL10_05370</name>
</gene>
<dbReference type="SUPFAM" id="SSF52540">
    <property type="entry name" value="P-loop containing nucleoside triphosphate hydrolases"/>
    <property type="match status" value="1"/>
</dbReference>
<dbReference type="OrthoDB" id="9802264at2"/>
<dbReference type="EMBL" id="NIPO01000001">
    <property type="protein sequence ID" value="PJR04019.1"/>
    <property type="molecule type" value="Genomic_DNA"/>
</dbReference>
<organism evidence="5 6">
    <name type="scientific">Avrilella dinanensis</name>
    <dbReference type="NCBI Taxonomy" id="2008672"/>
    <lineage>
        <taxon>Bacteria</taxon>
        <taxon>Pseudomonadati</taxon>
        <taxon>Bacteroidota</taxon>
        <taxon>Flavobacteriia</taxon>
        <taxon>Flavobacteriales</taxon>
        <taxon>Flavobacteriaceae</taxon>
        <taxon>Avrilella</taxon>
    </lineage>
</organism>
<dbReference type="InterPro" id="IPR003439">
    <property type="entry name" value="ABC_transporter-like_ATP-bd"/>
</dbReference>
<evidence type="ECO:0000256" key="2">
    <source>
        <dbReference type="ARBA" id="ARBA00022741"/>
    </source>
</evidence>
<comment type="caution">
    <text evidence="5">The sequence shown here is derived from an EMBL/GenBank/DDBJ whole genome shotgun (WGS) entry which is preliminary data.</text>
</comment>
<protein>
    <recommendedName>
        <fullName evidence="4">ABC transporter domain-containing protein</fullName>
    </recommendedName>
</protein>
<dbReference type="AlphaFoldDB" id="A0A2M9R586"/>
<dbReference type="SUPFAM" id="SSF50331">
    <property type="entry name" value="MOP-like"/>
    <property type="match status" value="1"/>
</dbReference>
<dbReference type="InterPro" id="IPR008995">
    <property type="entry name" value="Mo/tungstate-bd_C_term_dom"/>
</dbReference>
<dbReference type="PANTHER" id="PTHR42781">
    <property type="entry name" value="SPERMIDINE/PUTRESCINE IMPORT ATP-BINDING PROTEIN POTA"/>
    <property type="match status" value="1"/>
</dbReference>
<keyword evidence="1" id="KW-0813">Transport</keyword>
<dbReference type="InterPro" id="IPR003593">
    <property type="entry name" value="AAA+_ATPase"/>
</dbReference>
<dbReference type="Proteomes" id="UP000231960">
    <property type="component" value="Unassembled WGS sequence"/>
</dbReference>
<dbReference type="Pfam" id="PF00005">
    <property type="entry name" value="ABC_tran"/>
    <property type="match status" value="1"/>
</dbReference>
<keyword evidence="6" id="KW-1185">Reference proteome</keyword>
<evidence type="ECO:0000256" key="1">
    <source>
        <dbReference type="ARBA" id="ARBA00022448"/>
    </source>
</evidence>
<reference evidence="5 6" key="1">
    <citation type="submission" date="2017-06" db="EMBL/GenBank/DDBJ databases">
        <title>Description of Avrilella dinanensis gen. nov. sp. nov.</title>
        <authorList>
            <person name="Leyer C."/>
            <person name="Sassi M."/>
            <person name="Minet J."/>
            <person name="Kayal S."/>
            <person name="Cattoir V."/>
        </authorList>
    </citation>
    <scope>NUCLEOTIDE SEQUENCE [LARGE SCALE GENOMIC DNA]</scope>
    <source>
        <strain evidence="5 6">UR159</strain>
    </source>
</reference>
<proteinExistence type="predicted"/>
<dbReference type="PROSITE" id="PS50893">
    <property type="entry name" value="ABC_TRANSPORTER_2"/>
    <property type="match status" value="1"/>
</dbReference>
<sequence length="312" mass="35097">MLQVNNLSFRYEQKTVLRQLDFSVKSGKSMAVMGKSGSGKSTLIKLLYGLLDADNGSIFWKDIKILGPAYHLVPGMDFMKYVAQDFDLMPYTTLQENIGHFLSNFDLRYKKEKVDELIELVGLTGFATRKVSTLSGGQMQRVALAKALASQPEVLLLDEPFSHLDYPHKIELSRAIFKFAKKNKITVIFATHIPEEALQFADDILVLHEGKMIFNGTSTEAYYTKKDIRVAQLFGEINQLSSAITQKLNVTENLFRPHELIISDNNGVLATVSESYFMGDSYWIELLCGSQTIYVKSSSKIASGEKVFFTVK</sequence>
<dbReference type="InterPro" id="IPR027417">
    <property type="entry name" value="P-loop_NTPase"/>
</dbReference>
<dbReference type="Gene3D" id="3.40.50.300">
    <property type="entry name" value="P-loop containing nucleotide triphosphate hydrolases"/>
    <property type="match status" value="1"/>
</dbReference>
<dbReference type="InterPro" id="IPR017871">
    <property type="entry name" value="ABC_transporter-like_CS"/>
</dbReference>
<dbReference type="SMART" id="SM00382">
    <property type="entry name" value="AAA"/>
    <property type="match status" value="1"/>
</dbReference>
<dbReference type="GO" id="GO:0005524">
    <property type="term" value="F:ATP binding"/>
    <property type="evidence" value="ECO:0007669"/>
    <property type="project" value="UniProtKB-KW"/>
</dbReference>
<name>A0A2M9R586_9FLAO</name>
<accession>A0A2M9R586</accession>
<dbReference type="InterPro" id="IPR050093">
    <property type="entry name" value="ABC_SmlMolc_Importer"/>
</dbReference>
<evidence type="ECO:0000313" key="6">
    <source>
        <dbReference type="Proteomes" id="UP000231960"/>
    </source>
</evidence>
<keyword evidence="2" id="KW-0547">Nucleotide-binding</keyword>
<dbReference type="PROSITE" id="PS00211">
    <property type="entry name" value="ABC_TRANSPORTER_1"/>
    <property type="match status" value="1"/>
</dbReference>
<evidence type="ECO:0000259" key="4">
    <source>
        <dbReference type="PROSITE" id="PS50893"/>
    </source>
</evidence>
<keyword evidence="3" id="KW-0067">ATP-binding</keyword>
<dbReference type="GO" id="GO:0016887">
    <property type="term" value="F:ATP hydrolysis activity"/>
    <property type="evidence" value="ECO:0007669"/>
    <property type="project" value="InterPro"/>
</dbReference>
<dbReference type="PANTHER" id="PTHR42781:SF4">
    <property type="entry name" value="SPERMIDINE_PUTRESCINE IMPORT ATP-BINDING PROTEIN POTA"/>
    <property type="match status" value="1"/>
</dbReference>
<evidence type="ECO:0000313" key="5">
    <source>
        <dbReference type="EMBL" id="PJR04019.1"/>
    </source>
</evidence>
<feature type="domain" description="ABC transporter" evidence="4">
    <location>
        <begin position="2"/>
        <end position="234"/>
    </location>
</feature>